<gene>
    <name evidence="1" type="ordered locus">Mmar10_3080</name>
</gene>
<dbReference type="EMBL" id="CP000449">
    <property type="protein sequence ID" value="ABI67359.1"/>
    <property type="molecule type" value="Genomic_DNA"/>
</dbReference>
<dbReference type="HOGENOM" id="CLU_2479687_0_0_5"/>
<accession>Q0AK34</accession>
<dbReference type="AlphaFoldDB" id="Q0AK34"/>
<dbReference type="KEGG" id="mmr:Mmar10_3080"/>
<organism evidence="1 2">
    <name type="scientific">Maricaulis maris (strain MCS10)</name>
    <name type="common">Caulobacter maris</name>
    <dbReference type="NCBI Taxonomy" id="394221"/>
    <lineage>
        <taxon>Bacteria</taxon>
        <taxon>Pseudomonadati</taxon>
        <taxon>Pseudomonadota</taxon>
        <taxon>Alphaproteobacteria</taxon>
        <taxon>Maricaulales</taxon>
        <taxon>Maricaulaceae</taxon>
        <taxon>Maricaulis</taxon>
    </lineage>
</organism>
<evidence type="ECO:0000313" key="1">
    <source>
        <dbReference type="EMBL" id="ABI67359.1"/>
    </source>
</evidence>
<reference evidence="1 2" key="1">
    <citation type="submission" date="2006-08" db="EMBL/GenBank/DDBJ databases">
        <title>Complete sequence of Maricaulis maris MCS10.</title>
        <authorList>
            <consortium name="US DOE Joint Genome Institute"/>
            <person name="Copeland A."/>
            <person name="Lucas S."/>
            <person name="Lapidus A."/>
            <person name="Barry K."/>
            <person name="Detter J.C."/>
            <person name="Glavina del Rio T."/>
            <person name="Hammon N."/>
            <person name="Israni S."/>
            <person name="Dalin E."/>
            <person name="Tice H."/>
            <person name="Pitluck S."/>
            <person name="Saunders E."/>
            <person name="Brettin T."/>
            <person name="Bruce D."/>
            <person name="Han C."/>
            <person name="Tapia R."/>
            <person name="Gilna P."/>
            <person name="Schmutz J."/>
            <person name="Larimer F."/>
            <person name="Land M."/>
            <person name="Hauser L."/>
            <person name="Kyrpides N."/>
            <person name="Mikhailova N."/>
            <person name="Viollier P."/>
            <person name="Stephens C."/>
            <person name="Richardson P."/>
        </authorList>
    </citation>
    <scope>NUCLEOTIDE SEQUENCE [LARGE SCALE GENOMIC DNA]</scope>
    <source>
        <strain evidence="1 2">MCS10</strain>
    </source>
</reference>
<sequence length="87" mass="9812">MKTTTCSDENLSQRPSFDPITDFSCQAKKVEFWKLNHVDRDRPGSNLWASEGDNSHAEKIPKAARLGGVLWVGKYCLNYKHIALAFA</sequence>
<proteinExistence type="predicted"/>
<evidence type="ECO:0000313" key="2">
    <source>
        <dbReference type="Proteomes" id="UP000001964"/>
    </source>
</evidence>
<name>Q0AK34_MARMM</name>
<dbReference type="Proteomes" id="UP000001964">
    <property type="component" value="Chromosome"/>
</dbReference>
<protein>
    <submittedName>
        <fullName evidence="1">Uncharacterized protein</fullName>
    </submittedName>
</protein>
<keyword evidence="2" id="KW-1185">Reference proteome</keyword>